<evidence type="ECO:0000313" key="1">
    <source>
        <dbReference type="EMBL" id="KAK1858865.1"/>
    </source>
</evidence>
<proteinExistence type="predicted"/>
<accession>A0ACC3BLQ2</accession>
<evidence type="ECO:0000313" key="2">
    <source>
        <dbReference type="Proteomes" id="UP000798662"/>
    </source>
</evidence>
<sequence length="610" mass="62399">MSAYIVEFRTAAIRCATSGGALPDQYLRGLILRNAGLSHEQQVVVQVTANSSAAVPNNPSVAETVAALCRLHGVVRPASWSGTTPSITLTTAEHAAMVAAGEQRRRAGGLIICWQCHEPGHVRFNCPDRPRRDDAAAPAPPPAIDGPASVPAEAAAVAPAAAGGPAGAMAPARGQGAAAANPHRVMLAAAVDAPVDPAPVWADCPILVSHASASETVLNASVCAVGDAIVDPGATATVAAADWLQTYVNHLHPSLQAWVTTAPASVNFRFGDHRTTLSERHYVIPISLNGAMRQLRTYVVPGGLPLLFSRPALVSARGVIDFEDNMLFLKDSRVTVRLPVNATGHLTLNLSPPSPKSTLTVTTRASADRQCSAPSAPHKDPPPTSPTAQLSSVSAGTAPGRPPASVDAAAEGVPEPAGHLPKQEDLARTVAMLAASRAAFSRAEASQSVRRALNRRVPGDPGRVYQPGGVVRYWEQSQSTLRCGMHGPAVVVSQDGRVVRVRHGGAYKTRNASDVQPFHGPDPAPSPAADTGVVGAALSALRQAAAPPGSAPAATPVPAAAAVALVVDGVGRATTPADAPACLVTQGRLLADAADTADIAARAVPATLVA</sequence>
<keyword evidence="2" id="KW-1185">Reference proteome</keyword>
<name>A0ACC3BLQ2_PYRYE</name>
<dbReference type="EMBL" id="CM020618">
    <property type="protein sequence ID" value="KAK1858865.1"/>
    <property type="molecule type" value="Genomic_DNA"/>
</dbReference>
<comment type="caution">
    <text evidence="1">The sequence shown here is derived from an EMBL/GenBank/DDBJ whole genome shotgun (WGS) entry which is preliminary data.</text>
</comment>
<dbReference type="Proteomes" id="UP000798662">
    <property type="component" value="Chromosome 1"/>
</dbReference>
<protein>
    <submittedName>
        <fullName evidence="1">Uncharacterized protein</fullName>
    </submittedName>
</protein>
<organism evidence="1 2">
    <name type="scientific">Pyropia yezoensis</name>
    <name type="common">Susabi-nori</name>
    <name type="synonym">Porphyra yezoensis</name>
    <dbReference type="NCBI Taxonomy" id="2788"/>
    <lineage>
        <taxon>Eukaryota</taxon>
        <taxon>Rhodophyta</taxon>
        <taxon>Bangiophyceae</taxon>
        <taxon>Bangiales</taxon>
        <taxon>Bangiaceae</taxon>
        <taxon>Pyropia</taxon>
    </lineage>
</organism>
<gene>
    <name evidence="1" type="ORF">I4F81_001465</name>
</gene>
<reference evidence="1" key="1">
    <citation type="submission" date="2019-11" db="EMBL/GenBank/DDBJ databases">
        <title>Nori genome reveals adaptations in red seaweeds to the harsh intertidal environment.</title>
        <authorList>
            <person name="Wang D."/>
            <person name="Mao Y."/>
        </authorList>
    </citation>
    <scope>NUCLEOTIDE SEQUENCE</scope>
    <source>
        <tissue evidence="1">Gametophyte</tissue>
    </source>
</reference>